<dbReference type="SUPFAM" id="SSF51735">
    <property type="entry name" value="NAD(P)-binding Rossmann-fold domains"/>
    <property type="match status" value="1"/>
</dbReference>
<dbReference type="InterPro" id="IPR001509">
    <property type="entry name" value="Epimerase_deHydtase"/>
</dbReference>
<evidence type="ECO:0000313" key="6">
    <source>
        <dbReference type="Proteomes" id="UP000266489"/>
    </source>
</evidence>
<evidence type="ECO:0000313" key="5">
    <source>
        <dbReference type="Proteomes" id="UP000266260"/>
    </source>
</evidence>
<gene>
    <name evidence="4" type="ORF">SMC5_02685</name>
    <name evidence="3" type="ORF">SMC6_07355</name>
</gene>
<proteinExistence type="inferred from homology"/>
<organism evidence="4 6">
    <name type="scientific">Candidatus Cryosericum odellii</name>
    <dbReference type="NCBI Taxonomy" id="2290917"/>
    <lineage>
        <taxon>Bacteria</taxon>
        <taxon>Pseudomonadati</taxon>
        <taxon>Caldisericota/Cryosericota group</taxon>
        <taxon>Candidatus Cryosericota</taxon>
        <taxon>Candidatus Cryosericia</taxon>
        <taxon>Candidatus Cryosericales</taxon>
        <taxon>Candidatus Cryosericaceae</taxon>
        <taxon>Candidatus Cryosericum</taxon>
    </lineage>
</organism>
<dbReference type="Gene3D" id="3.90.25.10">
    <property type="entry name" value="UDP-galactose 4-epimerase, domain 1"/>
    <property type="match status" value="1"/>
</dbReference>
<dbReference type="Proteomes" id="UP000266260">
    <property type="component" value="Unassembled WGS sequence"/>
</dbReference>
<dbReference type="RefSeq" id="WP_119119482.1">
    <property type="nucleotide sequence ID" value="NZ_QXIT01000128.1"/>
</dbReference>
<reference evidence="5 6" key="1">
    <citation type="submission" date="2018-09" db="EMBL/GenBank/DDBJ databases">
        <title>Discovery and Ecogenomic Context for Candidatus Cryosericales, a Global Caldiserica Order Active in Thawing Permafrost.</title>
        <authorList>
            <person name="Martinez M.A."/>
            <person name="Woodcroft B.J."/>
            <person name="Ignacio Espinoza J.C."/>
            <person name="Zayed A."/>
            <person name="Singleton C.M."/>
            <person name="Boyd J."/>
            <person name="Li Y.-F."/>
            <person name="Purvine S."/>
            <person name="Maughan H."/>
            <person name="Hodgkins S.B."/>
            <person name="Anderson D."/>
            <person name="Sederholm M."/>
            <person name="Temperton B."/>
            <person name="Saleska S.R."/>
            <person name="Tyson G.W."/>
            <person name="Rich V.I."/>
        </authorList>
    </citation>
    <scope>NUCLEOTIDE SEQUENCE [LARGE SCALE GENOMIC DNA]</scope>
    <source>
        <strain evidence="4 6">SMC5</strain>
        <strain evidence="3 5">SMC6</strain>
    </source>
</reference>
<evidence type="ECO:0000313" key="3">
    <source>
        <dbReference type="EMBL" id="RIE07158.1"/>
    </source>
</evidence>
<dbReference type="PANTHER" id="PTHR43000">
    <property type="entry name" value="DTDP-D-GLUCOSE 4,6-DEHYDRATASE-RELATED"/>
    <property type="match status" value="1"/>
</dbReference>
<dbReference type="Proteomes" id="UP000266489">
    <property type="component" value="Unassembled WGS sequence"/>
</dbReference>
<dbReference type="AlphaFoldDB" id="A0A398DIJ7"/>
<keyword evidence="5" id="KW-1185">Reference proteome</keyword>
<dbReference type="EMBL" id="QXIT01000128">
    <property type="protein sequence ID" value="RIE07158.1"/>
    <property type="molecule type" value="Genomic_DNA"/>
</dbReference>
<comment type="similarity">
    <text evidence="1">Belongs to the NAD(P)-dependent epimerase/dehydratase family.</text>
</comment>
<feature type="domain" description="NAD-dependent epimerase/dehydratase" evidence="2">
    <location>
        <begin position="4"/>
        <end position="234"/>
    </location>
</feature>
<comment type="caution">
    <text evidence="4">The sequence shown here is derived from an EMBL/GenBank/DDBJ whole genome shotgun (WGS) entry which is preliminary data.</text>
</comment>
<evidence type="ECO:0000259" key="2">
    <source>
        <dbReference type="Pfam" id="PF01370"/>
    </source>
</evidence>
<dbReference type="Gene3D" id="3.40.50.720">
    <property type="entry name" value="NAD(P)-binding Rossmann-like Domain"/>
    <property type="match status" value="1"/>
</dbReference>
<protein>
    <submittedName>
        <fullName evidence="4">NAD-dependent epimerase/dehydratase family protein</fullName>
    </submittedName>
</protein>
<sequence length="305" mass="32537">MNTVVTGGAGFIGSHVVDALQADASDVIVLDNLSSGHAGNLSERTPLQVGDVRDEQTASAAVSSGVDCVFHLAAQIDVRQAVEDPVLDAQVNVGGTINVLNACVEAHVRRFTMSSTGGALYGEPSTLPATEQATIRPLSPYGVSKYCAEQYIGYFHRVSGLETVILRYANVYGPRQDPNGEAGVVGIFARRILLDQECIVYGDGEQTRDFVFVDDVAHANILAMQGPLGTFNIGTGVETSLNQLLVAFEHVVGHPVARKYEPARSGEVQRIALDASEAGRRLGWCPTVSLEDGLTQTLAWVRQTL</sequence>
<accession>A0A398D3K9</accession>
<dbReference type="InterPro" id="IPR036291">
    <property type="entry name" value="NAD(P)-bd_dom_sf"/>
</dbReference>
<name>A0A398DIJ7_9BACT</name>
<dbReference type="EMBL" id="QXIU01000068">
    <property type="protein sequence ID" value="RIE13609.1"/>
    <property type="molecule type" value="Genomic_DNA"/>
</dbReference>
<accession>A0A398DIJ7</accession>
<evidence type="ECO:0000313" key="4">
    <source>
        <dbReference type="EMBL" id="RIE13609.1"/>
    </source>
</evidence>
<evidence type="ECO:0000256" key="1">
    <source>
        <dbReference type="ARBA" id="ARBA00007637"/>
    </source>
</evidence>
<dbReference type="Pfam" id="PF01370">
    <property type="entry name" value="Epimerase"/>
    <property type="match status" value="1"/>
</dbReference>
<dbReference type="OrthoDB" id="9801785at2"/>